<proteinExistence type="inferred from homology"/>
<dbReference type="PANTHER" id="PTHR47640">
    <property type="entry name" value="TRNA SELENOCYSTEINE 1-ASSOCIATED PROTEIN 1-RELATED-RELATED"/>
    <property type="match status" value="1"/>
</dbReference>
<comment type="function">
    <text evidence="7">Heterogeneous nuclear ribonucleoprotein (hnRNP)-protein binding the poly(A) tail of mRNA and probably involved in some steps of pre-mRNA maturation.</text>
</comment>
<comment type="similarity">
    <text evidence="8">Belongs to the polyadenylate-binding RBP47 family.</text>
</comment>
<evidence type="ECO:0000259" key="12">
    <source>
        <dbReference type="PROSITE" id="PS50102"/>
    </source>
</evidence>
<dbReference type="CDD" id="cd12344">
    <property type="entry name" value="RRM1_SECp43_like"/>
    <property type="match status" value="1"/>
</dbReference>
<name>A0AAV6LBF7_9ERIC</name>
<dbReference type="Pfam" id="PF00076">
    <property type="entry name" value="RRM_1"/>
    <property type="match status" value="3"/>
</dbReference>
<evidence type="ECO:0000256" key="7">
    <source>
        <dbReference type="ARBA" id="ARBA00057395"/>
    </source>
</evidence>
<feature type="region of interest" description="Disordered" evidence="11">
    <location>
        <begin position="1"/>
        <end position="29"/>
    </location>
</feature>
<dbReference type="GO" id="GO:0003729">
    <property type="term" value="F:mRNA binding"/>
    <property type="evidence" value="ECO:0007669"/>
    <property type="project" value="InterPro"/>
</dbReference>
<dbReference type="Gene3D" id="3.30.70.330">
    <property type="match status" value="3"/>
</dbReference>
<dbReference type="CDD" id="cd12345">
    <property type="entry name" value="RRM2_SECp43_like"/>
    <property type="match status" value="1"/>
</dbReference>
<comment type="subcellular location">
    <subcellularLocation>
        <location evidence="2">Cytoplasmic granule</location>
    </subcellularLocation>
    <subcellularLocation>
        <location evidence="1">Nucleus</location>
    </subcellularLocation>
</comment>
<sequence length="450" mass="50323">MMQQPSPNGVPQQMAAPPPTYDQQQQNQYLQYQQQLQQQQWMLANQQQQQQQQPPPQQQQPYQYQAQPQAQPQQMYYQQQQPPQAAAAAAQPQYSAAAAAQPGGADGVCTLWIGDLQVWMDEQYLMNCFAYTGEMTNAKVIRNKQSGQSEGYGFIDFVSHAAAERALQAYNGTGMPNAEQNYRLNWASPGAGEKRSDGTPDFTIFVGDLAPDVTDQVLQQTFSPHYPSVKGAKIVTDMMTGRAKGYGFVRFGDEGEQVRAMHEMNGKYCSTRPMRIGPANKKNTASYPNTRGTQSEDDPNNTTIFVGGLNDSVKDDQLRQVFSQFGLLMHVKIPDGKRCGFVQFAERNCAEEALRMLNGTQLGGHNIRLSWGRSPPNKQTQQDPNQVNGGYYGYAQGQGAYGYAAAAQDPNLYYGGYPGYGNYQQPQQQVRYILFHAFEVVCLAVRDDWW</sequence>
<keyword evidence="4" id="KW-0677">Repeat</keyword>
<keyword evidence="5 10" id="KW-0694">RNA-binding</keyword>
<dbReference type="InterPro" id="IPR012677">
    <property type="entry name" value="Nucleotide-bd_a/b_plait_sf"/>
</dbReference>
<gene>
    <name evidence="13" type="ORF">RHGRI_004404</name>
</gene>
<keyword evidence="14" id="KW-1185">Reference proteome</keyword>
<dbReference type="InterPro" id="IPR050825">
    <property type="entry name" value="RBM42_RBP45_47-like"/>
</dbReference>
<dbReference type="GO" id="GO:0005634">
    <property type="term" value="C:nucleus"/>
    <property type="evidence" value="ECO:0007669"/>
    <property type="project" value="UniProtKB-SubCell"/>
</dbReference>
<dbReference type="Proteomes" id="UP000823749">
    <property type="component" value="Chromosome 2"/>
</dbReference>
<dbReference type="AlphaFoldDB" id="A0AAV6LBF7"/>
<dbReference type="EMBL" id="JACTNZ010000002">
    <property type="protein sequence ID" value="KAG5561357.1"/>
    <property type="molecule type" value="Genomic_DNA"/>
</dbReference>
<accession>A0AAV6LBF7</accession>
<evidence type="ECO:0000256" key="2">
    <source>
        <dbReference type="ARBA" id="ARBA00004463"/>
    </source>
</evidence>
<evidence type="ECO:0000256" key="9">
    <source>
        <dbReference type="ARBA" id="ARBA00063471"/>
    </source>
</evidence>
<comment type="caution">
    <text evidence="13">The sequence shown here is derived from an EMBL/GenBank/DDBJ whole genome shotgun (WGS) entry which is preliminary data.</text>
</comment>
<evidence type="ECO:0000256" key="1">
    <source>
        <dbReference type="ARBA" id="ARBA00004123"/>
    </source>
</evidence>
<keyword evidence="3" id="KW-0507">mRNA processing</keyword>
<evidence type="ECO:0000256" key="5">
    <source>
        <dbReference type="ARBA" id="ARBA00022884"/>
    </source>
</evidence>
<comment type="subunit">
    <text evidence="9">Interacts with the poly(A) tail of mRNA in nucleus.</text>
</comment>
<dbReference type="GO" id="GO:0005829">
    <property type="term" value="C:cytosol"/>
    <property type="evidence" value="ECO:0007669"/>
    <property type="project" value="TreeGrafter"/>
</dbReference>
<feature type="domain" description="RRM" evidence="12">
    <location>
        <begin position="302"/>
        <end position="374"/>
    </location>
</feature>
<evidence type="ECO:0000256" key="8">
    <source>
        <dbReference type="ARBA" id="ARBA00061069"/>
    </source>
</evidence>
<dbReference type="PROSITE" id="PS50102">
    <property type="entry name" value="RRM"/>
    <property type="match status" value="3"/>
</dbReference>
<reference evidence="13" key="1">
    <citation type="submission" date="2020-08" db="EMBL/GenBank/DDBJ databases">
        <title>Plant Genome Project.</title>
        <authorList>
            <person name="Zhang R.-G."/>
        </authorList>
    </citation>
    <scope>NUCLEOTIDE SEQUENCE</scope>
    <source>
        <strain evidence="13">WSP0</strain>
        <tissue evidence="13">Leaf</tissue>
    </source>
</reference>
<evidence type="ECO:0000256" key="10">
    <source>
        <dbReference type="PROSITE-ProRule" id="PRU00176"/>
    </source>
</evidence>
<feature type="domain" description="RRM" evidence="12">
    <location>
        <begin position="202"/>
        <end position="281"/>
    </location>
</feature>
<dbReference type="InterPro" id="IPR035979">
    <property type="entry name" value="RBD_domain_sf"/>
</dbReference>
<feature type="region of interest" description="Disordered" evidence="11">
    <location>
        <begin position="269"/>
        <end position="301"/>
    </location>
</feature>
<dbReference type="FunFam" id="3.30.70.330:FF:000405">
    <property type="entry name" value="polyadenylate-binding protein RBP45"/>
    <property type="match status" value="1"/>
</dbReference>
<dbReference type="InterPro" id="IPR000504">
    <property type="entry name" value="RRM_dom"/>
</dbReference>
<dbReference type="GO" id="GO:0006397">
    <property type="term" value="P:mRNA processing"/>
    <property type="evidence" value="ECO:0007669"/>
    <property type="project" value="UniProtKB-KW"/>
</dbReference>
<dbReference type="FunFam" id="3.30.70.330:FF:000144">
    <property type="entry name" value="Polyadenylate-binding protein RBP47B"/>
    <property type="match status" value="1"/>
</dbReference>
<organism evidence="13 14">
    <name type="scientific">Rhododendron griersonianum</name>
    <dbReference type="NCBI Taxonomy" id="479676"/>
    <lineage>
        <taxon>Eukaryota</taxon>
        <taxon>Viridiplantae</taxon>
        <taxon>Streptophyta</taxon>
        <taxon>Embryophyta</taxon>
        <taxon>Tracheophyta</taxon>
        <taxon>Spermatophyta</taxon>
        <taxon>Magnoliopsida</taxon>
        <taxon>eudicotyledons</taxon>
        <taxon>Gunneridae</taxon>
        <taxon>Pentapetalae</taxon>
        <taxon>asterids</taxon>
        <taxon>Ericales</taxon>
        <taxon>Ericaceae</taxon>
        <taxon>Ericoideae</taxon>
        <taxon>Rhodoreae</taxon>
        <taxon>Rhododendron</taxon>
    </lineage>
</organism>
<keyword evidence="6" id="KW-0539">Nucleus</keyword>
<dbReference type="SMART" id="SM00360">
    <property type="entry name" value="RRM"/>
    <property type="match status" value="3"/>
</dbReference>
<feature type="compositionally biased region" description="Polar residues" evidence="11">
    <location>
        <begin position="1"/>
        <end position="11"/>
    </location>
</feature>
<feature type="compositionally biased region" description="Low complexity" evidence="11">
    <location>
        <begin position="59"/>
        <end position="84"/>
    </location>
</feature>
<evidence type="ECO:0000256" key="3">
    <source>
        <dbReference type="ARBA" id="ARBA00022664"/>
    </source>
</evidence>
<evidence type="ECO:0000313" key="13">
    <source>
        <dbReference type="EMBL" id="KAG5561357.1"/>
    </source>
</evidence>
<feature type="compositionally biased region" description="Polar residues" evidence="11">
    <location>
        <begin position="281"/>
        <end position="293"/>
    </location>
</feature>
<evidence type="ECO:0000256" key="6">
    <source>
        <dbReference type="ARBA" id="ARBA00023242"/>
    </source>
</evidence>
<dbReference type="SUPFAM" id="SSF54928">
    <property type="entry name" value="RNA-binding domain, RBD"/>
    <property type="match status" value="2"/>
</dbReference>
<evidence type="ECO:0000313" key="14">
    <source>
        <dbReference type="Proteomes" id="UP000823749"/>
    </source>
</evidence>
<feature type="domain" description="RRM" evidence="12">
    <location>
        <begin position="109"/>
        <end position="189"/>
    </location>
</feature>
<evidence type="ECO:0000256" key="11">
    <source>
        <dbReference type="SAM" id="MobiDB-lite"/>
    </source>
</evidence>
<feature type="region of interest" description="Disordered" evidence="11">
    <location>
        <begin position="43"/>
        <end position="84"/>
    </location>
</feature>
<feature type="compositionally biased region" description="Low complexity" evidence="11">
    <location>
        <begin position="43"/>
        <end position="52"/>
    </location>
</feature>
<dbReference type="FunFam" id="3.30.70.330:FF:000103">
    <property type="entry name" value="Polyadenylate-binding protein RBP47B"/>
    <property type="match status" value="1"/>
</dbReference>
<evidence type="ECO:0000256" key="4">
    <source>
        <dbReference type="ARBA" id="ARBA00022737"/>
    </source>
</evidence>
<dbReference type="PANTHER" id="PTHR47640:SF48">
    <property type="entry name" value="POLYADENYLATE-BINDING PROTEIN RBP45B"/>
    <property type="match status" value="1"/>
</dbReference>
<protein>
    <recommendedName>
        <fullName evidence="12">RRM domain-containing protein</fullName>
    </recommendedName>
</protein>